<gene>
    <name evidence="3" type="ORF">HPB51_016440</name>
</gene>
<reference evidence="3" key="2">
    <citation type="submission" date="2021-09" db="EMBL/GenBank/DDBJ databases">
        <authorList>
            <person name="Jia N."/>
            <person name="Wang J."/>
            <person name="Shi W."/>
            <person name="Du L."/>
            <person name="Sun Y."/>
            <person name="Zhan W."/>
            <person name="Jiang J."/>
            <person name="Wang Q."/>
            <person name="Zhang B."/>
            <person name="Ji P."/>
            <person name="Sakyi L.B."/>
            <person name="Cui X."/>
            <person name="Yuan T."/>
            <person name="Jiang B."/>
            <person name="Yang W."/>
            <person name="Lam T.T.-Y."/>
            <person name="Chang Q."/>
            <person name="Ding S."/>
            <person name="Wang X."/>
            <person name="Zhu J."/>
            <person name="Ruan X."/>
            <person name="Zhao L."/>
            <person name="Wei J."/>
            <person name="Que T."/>
            <person name="Du C."/>
            <person name="Cheng J."/>
            <person name="Dai P."/>
            <person name="Han X."/>
            <person name="Huang E."/>
            <person name="Gao Y."/>
            <person name="Liu J."/>
            <person name="Shao H."/>
            <person name="Ye R."/>
            <person name="Li L."/>
            <person name="Wei W."/>
            <person name="Wang X."/>
            <person name="Wang C."/>
            <person name="Huo Q."/>
            <person name="Li W."/>
            <person name="Guo W."/>
            <person name="Chen H."/>
            <person name="Chen S."/>
            <person name="Zhou L."/>
            <person name="Zhou L."/>
            <person name="Ni X."/>
            <person name="Tian J."/>
            <person name="Zhou Y."/>
            <person name="Sheng Y."/>
            <person name="Liu T."/>
            <person name="Pan Y."/>
            <person name="Xia L."/>
            <person name="Li J."/>
            <person name="Zhao F."/>
            <person name="Cao W."/>
        </authorList>
    </citation>
    <scope>NUCLEOTIDE SEQUENCE</scope>
    <source>
        <strain evidence="3">Rmic-2018</strain>
        <tissue evidence="3">Larvae</tissue>
    </source>
</reference>
<feature type="region of interest" description="Disordered" evidence="1">
    <location>
        <begin position="716"/>
        <end position="786"/>
    </location>
</feature>
<keyword evidence="2" id="KW-0472">Membrane</keyword>
<evidence type="ECO:0000256" key="2">
    <source>
        <dbReference type="SAM" id="Phobius"/>
    </source>
</evidence>
<accession>A0A9J6DW14</accession>
<feature type="region of interest" description="Disordered" evidence="1">
    <location>
        <begin position="20"/>
        <end position="91"/>
    </location>
</feature>
<evidence type="ECO:0000313" key="3">
    <source>
        <dbReference type="EMBL" id="KAH8026129.1"/>
    </source>
</evidence>
<comment type="caution">
    <text evidence="3">The sequence shown here is derived from an EMBL/GenBank/DDBJ whole genome shotgun (WGS) entry which is preliminary data.</text>
</comment>
<feature type="region of interest" description="Disordered" evidence="1">
    <location>
        <begin position="271"/>
        <end position="542"/>
    </location>
</feature>
<reference evidence="3" key="1">
    <citation type="journal article" date="2020" name="Cell">
        <title>Large-Scale Comparative Analyses of Tick Genomes Elucidate Their Genetic Diversity and Vector Capacities.</title>
        <authorList>
            <consortium name="Tick Genome and Microbiome Consortium (TIGMIC)"/>
            <person name="Jia N."/>
            <person name="Wang J."/>
            <person name="Shi W."/>
            <person name="Du L."/>
            <person name="Sun Y."/>
            <person name="Zhan W."/>
            <person name="Jiang J.F."/>
            <person name="Wang Q."/>
            <person name="Zhang B."/>
            <person name="Ji P."/>
            <person name="Bell-Sakyi L."/>
            <person name="Cui X.M."/>
            <person name="Yuan T.T."/>
            <person name="Jiang B.G."/>
            <person name="Yang W.F."/>
            <person name="Lam T.T."/>
            <person name="Chang Q.C."/>
            <person name="Ding S.J."/>
            <person name="Wang X.J."/>
            <person name="Zhu J.G."/>
            <person name="Ruan X.D."/>
            <person name="Zhao L."/>
            <person name="Wei J.T."/>
            <person name="Ye R.Z."/>
            <person name="Que T.C."/>
            <person name="Du C.H."/>
            <person name="Zhou Y.H."/>
            <person name="Cheng J.X."/>
            <person name="Dai P.F."/>
            <person name="Guo W.B."/>
            <person name="Han X.H."/>
            <person name="Huang E.J."/>
            <person name="Li L.F."/>
            <person name="Wei W."/>
            <person name="Gao Y.C."/>
            <person name="Liu J.Z."/>
            <person name="Shao H.Z."/>
            <person name="Wang X."/>
            <person name="Wang C.C."/>
            <person name="Yang T.C."/>
            <person name="Huo Q.B."/>
            <person name="Li W."/>
            <person name="Chen H.Y."/>
            <person name="Chen S.E."/>
            <person name="Zhou L.G."/>
            <person name="Ni X.B."/>
            <person name="Tian J.H."/>
            <person name="Sheng Y."/>
            <person name="Liu T."/>
            <person name="Pan Y.S."/>
            <person name="Xia L.Y."/>
            <person name="Li J."/>
            <person name="Zhao F."/>
            <person name="Cao W.C."/>
        </authorList>
    </citation>
    <scope>NUCLEOTIDE SEQUENCE</scope>
    <source>
        <strain evidence="3">Rmic-2018</strain>
    </source>
</reference>
<keyword evidence="2" id="KW-0812">Transmembrane</keyword>
<dbReference type="EMBL" id="JABSTU010000007">
    <property type="protein sequence ID" value="KAH8026129.1"/>
    <property type="molecule type" value="Genomic_DNA"/>
</dbReference>
<feature type="compositionally biased region" description="Pro residues" evidence="1">
    <location>
        <begin position="290"/>
        <end position="302"/>
    </location>
</feature>
<organism evidence="3 4">
    <name type="scientific">Rhipicephalus microplus</name>
    <name type="common">Cattle tick</name>
    <name type="synonym">Boophilus microplus</name>
    <dbReference type="NCBI Taxonomy" id="6941"/>
    <lineage>
        <taxon>Eukaryota</taxon>
        <taxon>Metazoa</taxon>
        <taxon>Ecdysozoa</taxon>
        <taxon>Arthropoda</taxon>
        <taxon>Chelicerata</taxon>
        <taxon>Arachnida</taxon>
        <taxon>Acari</taxon>
        <taxon>Parasitiformes</taxon>
        <taxon>Ixodida</taxon>
        <taxon>Ixodoidea</taxon>
        <taxon>Ixodidae</taxon>
        <taxon>Rhipicephalinae</taxon>
        <taxon>Rhipicephalus</taxon>
        <taxon>Boophilus</taxon>
    </lineage>
</organism>
<feature type="compositionally biased region" description="Low complexity" evidence="1">
    <location>
        <begin position="763"/>
        <end position="773"/>
    </location>
</feature>
<feature type="compositionally biased region" description="Basic and acidic residues" evidence="1">
    <location>
        <begin position="418"/>
        <end position="435"/>
    </location>
</feature>
<dbReference type="AlphaFoldDB" id="A0A9J6DW14"/>
<evidence type="ECO:0000256" key="1">
    <source>
        <dbReference type="SAM" id="MobiDB-lite"/>
    </source>
</evidence>
<sequence length="825" mass="89241">MNYGSPQDLPTYYDVSYYGLGPEVDQPRAGEPIDPRWYVASPPASQRRRSSGQTQVSLFSEDELDRYATIRPSAARPGVPPGLNSGGLRRKSTNLDRYVNLSESVNTVTDLSAVSEQLLQLSQMQLPRYVPHLAQIPEMQPLSTELALSKDATAEFAETKAPPPTPVPVRVPKMPVSQIKSPIIVAPVLETKYANSGKSAQPNAYSHSAGMVRSDSKDLNKAAVYNAFKSKKMFRSDERGDRNWALLRKDATVHSLPATSVEELDAIALQKAKPAEQSRHATIAGEQSHPQPPPEEYLPQLPPEEVLPHPPLQEFLPQQLKEFLPQPPALIVSPSDSSQPSGSSGSTSTSGSSGSSSYSSDYESDTSQSISAFGGTVSKSTRVSHNEKPPTSITGTPSSMPRTVSSTTMTYTPAKSPDSSKHSPEASKKSGEHRSSLKTSPSKARTPAELLRSKSKTPPSIAAMMIRSFRSRSRTPASSAKAHASTRSRSNAPTSIAKITPASTRPPTPANPTPPPSPRTPTSILRTSERPSAKTIASQLQAVAAEDQKHMVESEIRNFVIQTSEYAQRGVKNSRNPEVNNDDFHSQLTFHSRESRRPSGIERVGQNMESNRRMSSGHLQSSIKQTPHLPSRPSLSQEEAVIPKLTPHSVALIQHGAAPLVRVPVTSLSVPVAKGAQAPKEYSADFLSVSRLTRPTAAAPTSQSLVRCMDSLPQPIRENRGHLKEASSAQTSPKKKSRSSKAIQHPDQMEYVKLPTPEGAHDSSNFQSSEGSSGRPHTQPSKGRAAKADGSMLMHLCIAINVILFSALSGIVFAYFLHMGTIRKV</sequence>
<evidence type="ECO:0000313" key="4">
    <source>
        <dbReference type="Proteomes" id="UP000821866"/>
    </source>
</evidence>
<feature type="compositionally biased region" description="Basic and acidic residues" evidence="1">
    <location>
        <begin position="25"/>
        <end position="34"/>
    </location>
</feature>
<protein>
    <submittedName>
        <fullName evidence="3">Uncharacterized protein</fullName>
    </submittedName>
</protein>
<dbReference type="Proteomes" id="UP000821866">
    <property type="component" value="Unassembled WGS sequence"/>
</dbReference>
<proteinExistence type="predicted"/>
<feature type="compositionally biased region" description="Polar residues" evidence="1">
    <location>
        <begin position="377"/>
        <end position="413"/>
    </location>
</feature>
<name>A0A9J6DW14_RHIMP</name>
<keyword evidence="4" id="KW-1185">Reference proteome</keyword>
<feature type="compositionally biased region" description="Low complexity" evidence="1">
    <location>
        <begin position="333"/>
        <end position="369"/>
    </location>
</feature>
<feature type="transmembrane region" description="Helical" evidence="2">
    <location>
        <begin position="792"/>
        <end position="817"/>
    </location>
</feature>
<feature type="compositionally biased region" description="Pro residues" evidence="1">
    <location>
        <begin position="504"/>
        <end position="519"/>
    </location>
</feature>
<feature type="compositionally biased region" description="Polar residues" evidence="1">
    <location>
        <begin position="485"/>
        <end position="494"/>
    </location>
</feature>
<keyword evidence="2" id="KW-1133">Transmembrane helix</keyword>